<dbReference type="SMART" id="SM00868">
    <property type="entry name" value="zf-AD"/>
    <property type="match status" value="1"/>
</dbReference>
<dbReference type="AlphaFoldDB" id="A0A6P4ESW2"/>
<keyword evidence="10" id="KW-0805">Transcription regulation</keyword>
<dbReference type="PROSITE" id="PS50157">
    <property type="entry name" value="ZINC_FINGER_C2H2_2"/>
    <property type="match status" value="5"/>
</dbReference>
<evidence type="ECO:0000256" key="8">
    <source>
        <dbReference type="ARBA" id="ARBA00022833"/>
    </source>
</evidence>
<evidence type="ECO:0000256" key="1">
    <source>
        <dbReference type="ARBA" id="ARBA00003767"/>
    </source>
</evidence>
<dbReference type="FunFam" id="3.30.160.60:FF:000247">
    <property type="entry name" value="Zinc finger protein 236"/>
    <property type="match status" value="1"/>
</dbReference>
<evidence type="ECO:0000256" key="10">
    <source>
        <dbReference type="ARBA" id="ARBA00023015"/>
    </source>
</evidence>
<feature type="binding site" evidence="15">
    <location>
        <position position="6"/>
    </location>
    <ligand>
        <name>Zn(2+)</name>
        <dbReference type="ChEBI" id="CHEBI:29105"/>
    </ligand>
</feature>
<evidence type="ECO:0000256" key="6">
    <source>
        <dbReference type="ARBA" id="ARBA00022737"/>
    </source>
</evidence>
<dbReference type="GO" id="GO:0005634">
    <property type="term" value="C:nucleus"/>
    <property type="evidence" value="ECO:0007669"/>
    <property type="project" value="UniProtKB-SubCell"/>
</dbReference>
<dbReference type="Pfam" id="PF00096">
    <property type="entry name" value="zf-C2H2"/>
    <property type="match status" value="2"/>
</dbReference>
<sequence>MSARNCRTCGKFIFCSTPKNLFQEPDSVTLHQIEVLTGLFLLEGSEDELPAFMCAPCEMDLREAVSFRERVILTQKQLQSSHSNMDVIDLNESFGAVQKEDIEIVEEVPEIEIIDELLEEPLLEEPPLEEPPLEEEERPLKVFQKKGQLQEKNEEQEKLHRRPSKTRSTVCTSVKFADTNRHMPRTQWDRLTEDEVVALKRERRKRECICEQCGRHFSCPSNFKLHLLRHTGVKGFACDQCPQKFYTATLLRRHQELHAGAAPYPCRYCEASFNNSTGRIQHERIRHTNIKPFKCNECDKSFAMSGKLRTHMLSHTGVRAFHCEPCKVSFVRRSHLLAHFRSKGHAHTTSAQEDVDKVLELDVDTVLESGS</sequence>
<keyword evidence="5 15" id="KW-0479">Metal-binding</keyword>
<evidence type="ECO:0000256" key="14">
    <source>
        <dbReference type="PROSITE-ProRule" id="PRU00042"/>
    </source>
</evidence>
<dbReference type="SMART" id="SM00355">
    <property type="entry name" value="ZnF_C2H2"/>
    <property type="match status" value="5"/>
</dbReference>
<dbReference type="PANTHER" id="PTHR16515">
    <property type="entry name" value="PR DOMAIN ZINC FINGER PROTEIN"/>
    <property type="match status" value="1"/>
</dbReference>
<evidence type="ECO:0000256" key="5">
    <source>
        <dbReference type="ARBA" id="ARBA00022723"/>
    </source>
</evidence>
<keyword evidence="6" id="KW-0677">Repeat</keyword>
<dbReference type="InterPro" id="IPR012934">
    <property type="entry name" value="Znf_AD"/>
</dbReference>
<keyword evidence="9" id="KW-0832">Ubl conjugation</keyword>
<keyword evidence="13" id="KW-0539">Nucleus</keyword>
<dbReference type="SUPFAM" id="SSF57716">
    <property type="entry name" value="Glucocorticoid receptor-like (DNA-binding domain)"/>
    <property type="match status" value="1"/>
</dbReference>
<dbReference type="RefSeq" id="XP_016979789.2">
    <property type="nucleotide sequence ID" value="XM_017124300.2"/>
</dbReference>
<reference evidence="19" key="1">
    <citation type="submission" date="2025-08" db="UniProtKB">
        <authorList>
            <consortium name="RefSeq"/>
        </authorList>
    </citation>
    <scope>IDENTIFICATION</scope>
</reference>
<evidence type="ECO:0000313" key="19">
    <source>
        <dbReference type="RefSeq" id="XP_016979789.1"/>
    </source>
</evidence>
<dbReference type="GO" id="GO:0008270">
    <property type="term" value="F:zinc ion binding"/>
    <property type="evidence" value="ECO:0007669"/>
    <property type="project" value="UniProtKB-UniRule"/>
</dbReference>
<evidence type="ECO:0000256" key="4">
    <source>
        <dbReference type="ARBA" id="ARBA00022499"/>
    </source>
</evidence>
<accession>A0A6P4ESW2</accession>
<evidence type="ECO:0000259" key="18">
    <source>
        <dbReference type="PROSITE" id="PS51915"/>
    </source>
</evidence>
<keyword evidence="12" id="KW-0804">Transcription</keyword>
<comment type="similarity">
    <text evidence="3">Belongs to the krueppel C2H2-type zinc-finger protein family.</text>
</comment>
<dbReference type="PROSITE" id="PS00028">
    <property type="entry name" value="ZINC_FINGER_C2H2_1"/>
    <property type="match status" value="5"/>
</dbReference>
<evidence type="ECO:0000256" key="16">
    <source>
        <dbReference type="SAM" id="MobiDB-lite"/>
    </source>
</evidence>
<organism evidence="19">
    <name type="scientific">Drosophila rhopaloa</name>
    <name type="common">Fruit fly</name>
    <dbReference type="NCBI Taxonomy" id="1041015"/>
    <lineage>
        <taxon>Eukaryota</taxon>
        <taxon>Metazoa</taxon>
        <taxon>Ecdysozoa</taxon>
        <taxon>Arthropoda</taxon>
        <taxon>Hexapoda</taxon>
        <taxon>Insecta</taxon>
        <taxon>Pterygota</taxon>
        <taxon>Neoptera</taxon>
        <taxon>Endopterygota</taxon>
        <taxon>Diptera</taxon>
        <taxon>Brachycera</taxon>
        <taxon>Muscomorpha</taxon>
        <taxon>Ephydroidea</taxon>
        <taxon>Drosophilidae</taxon>
        <taxon>Drosophila</taxon>
        <taxon>Sophophora</taxon>
    </lineage>
</organism>
<comment type="subcellular location">
    <subcellularLocation>
        <location evidence="2">Nucleus</location>
    </subcellularLocation>
</comment>
<evidence type="ECO:0000256" key="12">
    <source>
        <dbReference type="ARBA" id="ARBA00023163"/>
    </source>
</evidence>
<dbReference type="InterPro" id="IPR036236">
    <property type="entry name" value="Znf_C2H2_sf"/>
</dbReference>
<feature type="domain" description="ZAD" evidence="18">
    <location>
        <begin position="4"/>
        <end position="81"/>
    </location>
</feature>
<feature type="binding site" evidence="15">
    <location>
        <position position="54"/>
    </location>
    <ligand>
        <name>Zn(2+)</name>
        <dbReference type="ChEBI" id="CHEBI:29105"/>
    </ligand>
</feature>
<dbReference type="Pfam" id="PF07776">
    <property type="entry name" value="zf-AD"/>
    <property type="match status" value="1"/>
</dbReference>
<dbReference type="PROSITE" id="PS51915">
    <property type="entry name" value="ZAD"/>
    <property type="match status" value="1"/>
</dbReference>
<name>A0A6P4ESW2_DRORH</name>
<evidence type="ECO:0000256" key="3">
    <source>
        <dbReference type="ARBA" id="ARBA00006991"/>
    </source>
</evidence>
<evidence type="ECO:0000256" key="7">
    <source>
        <dbReference type="ARBA" id="ARBA00022771"/>
    </source>
</evidence>
<dbReference type="GeneID" id="108045104"/>
<evidence type="ECO:0000256" key="15">
    <source>
        <dbReference type="PROSITE-ProRule" id="PRU01263"/>
    </source>
</evidence>
<feature type="binding site" evidence="15">
    <location>
        <position position="9"/>
    </location>
    <ligand>
        <name>Zn(2+)</name>
        <dbReference type="ChEBI" id="CHEBI:29105"/>
    </ligand>
</feature>
<proteinExistence type="inferred from homology"/>
<feature type="domain" description="C2H2-type" evidence="17">
    <location>
        <begin position="264"/>
        <end position="292"/>
    </location>
</feature>
<feature type="domain" description="C2H2-type" evidence="17">
    <location>
        <begin position="321"/>
        <end position="352"/>
    </location>
</feature>
<dbReference type="PANTHER" id="PTHR16515:SF49">
    <property type="entry name" value="GASTRULA ZINC FINGER PROTEIN XLCGF49.1-LIKE-RELATED"/>
    <property type="match status" value="1"/>
</dbReference>
<feature type="domain" description="C2H2-type" evidence="17">
    <location>
        <begin position="236"/>
        <end position="263"/>
    </location>
</feature>
<feature type="compositionally biased region" description="Basic and acidic residues" evidence="16">
    <location>
        <begin position="148"/>
        <end position="158"/>
    </location>
</feature>
<protein>
    <submittedName>
        <fullName evidence="19">Transcription factor Ouib</fullName>
    </submittedName>
</protein>
<feature type="binding site" evidence="15">
    <location>
        <position position="57"/>
    </location>
    <ligand>
        <name>Zn(2+)</name>
        <dbReference type="ChEBI" id="CHEBI:29105"/>
    </ligand>
</feature>
<evidence type="ECO:0000256" key="2">
    <source>
        <dbReference type="ARBA" id="ARBA00004123"/>
    </source>
</evidence>
<comment type="function">
    <text evidence="1">May be involved in transcriptional regulation.</text>
</comment>
<dbReference type="Pfam" id="PF12874">
    <property type="entry name" value="zf-met"/>
    <property type="match status" value="1"/>
</dbReference>
<keyword evidence="4" id="KW-1017">Isopeptide bond</keyword>
<gene>
    <name evidence="19" type="primary">LOC108045104</name>
</gene>
<dbReference type="InterPro" id="IPR050331">
    <property type="entry name" value="Zinc_finger"/>
</dbReference>
<feature type="domain" description="C2H2-type" evidence="17">
    <location>
        <begin position="293"/>
        <end position="320"/>
    </location>
</feature>
<dbReference type="RefSeq" id="XP_016979789.1">
    <property type="nucleotide sequence ID" value="XM_017124300.1"/>
</dbReference>
<dbReference type="GO" id="GO:0003677">
    <property type="term" value="F:DNA binding"/>
    <property type="evidence" value="ECO:0007669"/>
    <property type="project" value="UniProtKB-KW"/>
</dbReference>
<dbReference type="Gene3D" id="3.30.160.60">
    <property type="entry name" value="Classic Zinc Finger"/>
    <property type="match status" value="5"/>
</dbReference>
<feature type="region of interest" description="Disordered" evidence="16">
    <location>
        <begin position="145"/>
        <end position="164"/>
    </location>
</feature>
<dbReference type="SUPFAM" id="SSF57667">
    <property type="entry name" value="beta-beta-alpha zinc fingers"/>
    <property type="match status" value="3"/>
</dbReference>
<keyword evidence="7 14" id="KW-0863">Zinc-finger</keyword>
<evidence type="ECO:0000259" key="17">
    <source>
        <dbReference type="PROSITE" id="PS50157"/>
    </source>
</evidence>
<evidence type="ECO:0000256" key="11">
    <source>
        <dbReference type="ARBA" id="ARBA00023125"/>
    </source>
</evidence>
<evidence type="ECO:0000256" key="13">
    <source>
        <dbReference type="ARBA" id="ARBA00023242"/>
    </source>
</evidence>
<dbReference type="OrthoDB" id="8685330at2759"/>
<keyword evidence="11" id="KW-0238">DNA-binding</keyword>
<feature type="domain" description="C2H2-type" evidence="17">
    <location>
        <begin position="208"/>
        <end position="235"/>
    </location>
</feature>
<dbReference type="GO" id="GO:0010468">
    <property type="term" value="P:regulation of gene expression"/>
    <property type="evidence" value="ECO:0007669"/>
    <property type="project" value="TreeGrafter"/>
</dbReference>
<evidence type="ECO:0000256" key="9">
    <source>
        <dbReference type="ARBA" id="ARBA00022843"/>
    </source>
</evidence>
<dbReference type="InterPro" id="IPR013087">
    <property type="entry name" value="Znf_C2H2_type"/>
</dbReference>
<keyword evidence="8 15" id="KW-0862">Zinc</keyword>